<dbReference type="Proteomes" id="UP000052978">
    <property type="component" value="Unassembled WGS sequence"/>
</dbReference>
<dbReference type="PANTHER" id="PTHR12484:SF1">
    <property type="entry name" value="A-KINASE ANCHOR PROTEIN 17B"/>
    <property type="match status" value="1"/>
</dbReference>
<dbReference type="InterPro" id="IPR056852">
    <property type="entry name" value="AK17A/B"/>
</dbReference>
<feature type="region of interest" description="Disordered" evidence="1">
    <location>
        <begin position="198"/>
        <end position="218"/>
    </location>
</feature>
<organism evidence="2 3">
    <name type="scientific">Myotis brandtii</name>
    <name type="common">Brandt's bat</name>
    <dbReference type="NCBI Taxonomy" id="109478"/>
    <lineage>
        <taxon>Eukaryota</taxon>
        <taxon>Metazoa</taxon>
        <taxon>Chordata</taxon>
        <taxon>Craniata</taxon>
        <taxon>Vertebrata</taxon>
        <taxon>Euteleostomi</taxon>
        <taxon>Mammalia</taxon>
        <taxon>Eutheria</taxon>
        <taxon>Laurasiatheria</taxon>
        <taxon>Chiroptera</taxon>
        <taxon>Yangochiroptera</taxon>
        <taxon>Vespertilionidae</taxon>
        <taxon>Myotis</taxon>
    </lineage>
</organism>
<reference evidence="2 3" key="1">
    <citation type="journal article" date="2013" name="Nat. Commun.">
        <title>Genome analysis reveals insights into physiology and longevity of the Brandt's bat Myotis brandtii.</title>
        <authorList>
            <person name="Seim I."/>
            <person name="Fang X."/>
            <person name="Xiong Z."/>
            <person name="Lobanov A.V."/>
            <person name="Huang Z."/>
            <person name="Ma S."/>
            <person name="Feng Y."/>
            <person name="Turanov A.A."/>
            <person name="Zhu Y."/>
            <person name="Lenz T.L."/>
            <person name="Gerashchenko M.V."/>
            <person name="Fan D."/>
            <person name="Hee Yim S."/>
            <person name="Yao X."/>
            <person name="Jordan D."/>
            <person name="Xiong Y."/>
            <person name="Ma Y."/>
            <person name="Lyapunov A.N."/>
            <person name="Chen G."/>
            <person name="Kulakova O.I."/>
            <person name="Sun Y."/>
            <person name="Lee S.G."/>
            <person name="Bronson R.T."/>
            <person name="Moskalev A.A."/>
            <person name="Sunyaev S.R."/>
            <person name="Zhang G."/>
            <person name="Krogh A."/>
            <person name="Wang J."/>
            <person name="Gladyshev V.N."/>
        </authorList>
    </citation>
    <scope>NUCLEOTIDE SEQUENCE [LARGE SCALE GENOMIC DNA]</scope>
</reference>
<gene>
    <name evidence="2" type="ORF">D623_10020208</name>
</gene>
<evidence type="ECO:0000313" key="3">
    <source>
        <dbReference type="Proteomes" id="UP000052978"/>
    </source>
</evidence>
<dbReference type="AlphaFoldDB" id="S7P0S0"/>
<keyword evidence="2" id="KW-0418">Kinase</keyword>
<dbReference type="EMBL" id="KE161370">
    <property type="protein sequence ID" value="EPQ03473.1"/>
    <property type="molecule type" value="Genomic_DNA"/>
</dbReference>
<name>S7P0S0_MYOBR</name>
<protein>
    <submittedName>
        <fullName evidence="2">A-kinase anchor protein 17B</fullName>
    </submittedName>
</protein>
<proteinExistence type="predicted"/>
<dbReference type="PANTHER" id="PTHR12484">
    <property type="entry name" value="B-LYMPHOCYTE ANTIGEN-RELATED"/>
    <property type="match status" value="1"/>
</dbReference>
<evidence type="ECO:0000313" key="2">
    <source>
        <dbReference type="EMBL" id="EPQ03473.1"/>
    </source>
</evidence>
<accession>S7P0S0</accession>
<evidence type="ECO:0000256" key="1">
    <source>
        <dbReference type="SAM" id="MobiDB-lite"/>
    </source>
</evidence>
<dbReference type="GO" id="GO:0016301">
    <property type="term" value="F:kinase activity"/>
    <property type="evidence" value="ECO:0007669"/>
    <property type="project" value="UniProtKB-KW"/>
</dbReference>
<sequence>MKLMLKGDGGKALACNIKKIQVASLDNKLKQKMEERNRAQLHESSLHCRKNGNDSVRKKGTGQLFTNEYNDIFDFDQDSLQITLIQGQPPEKEDHLRLSEQGHGNKNHETCDLIDFLLNHYYHTPKYPSICLEPSHPTSTCQWQRSVHATGNGFQINLRKYKCDSTSQMQNLHTQGPVQNPQNRAEVYYAKGCSKEFKNQPKDTTSEADDQLTPADGKGHLLEKTHAYQVKDSKSGSQSQFSSPKRSAELELADFLEEISSDSECFNETLIINKEEEEKSVAIYENASERGSLDAEAITNIQEIRSSQPTLYSKCKHFEEEKHSKYQFRKQVKRFKYERRCSWLEGENNFMRVENSNRKRKKRLGPKYMFGQGNYRKSSSGYLRKRRWFRYNTFYQRVNYRLFRAPTTSSKFTNAFYSRRFPQRRQTIWKTRYNQNVRRFTRHENSTHFRPTSDNYNIRYNTQEYSGYRSYLQNN</sequence>
<keyword evidence="3" id="KW-1185">Reference proteome</keyword>
<dbReference type="eggNOG" id="KOG2891">
    <property type="taxonomic scope" value="Eukaryota"/>
</dbReference>
<keyword evidence="2" id="KW-0808">Transferase</keyword>